<evidence type="ECO:0000259" key="4">
    <source>
        <dbReference type="Pfam" id="PF15927"/>
    </source>
</evidence>
<feature type="compositionally biased region" description="Basic and acidic residues" evidence="2">
    <location>
        <begin position="466"/>
        <end position="483"/>
    </location>
</feature>
<evidence type="ECO:0000256" key="1">
    <source>
        <dbReference type="ARBA" id="ARBA00024332"/>
    </source>
</evidence>
<feature type="domain" description="IC97/Casc1 N-terminal" evidence="4">
    <location>
        <begin position="23"/>
        <end position="89"/>
    </location>
</feature>
<dbReference type="GO" id="GO:0048487">
    <property type="term" value="F:beta-tubulin binding"/>
    <property type="evidence" value="ECO:0007669"/>
    <property type="project" value="TreeGrafter"/>
</dbReference>
<dbReference type="OrthoDB" id="7737418at2759"/>
<dbReference type="EMBL" id="CH964095">
    <property type="protein sequence ID" value="EDW79311.1"/>
    <property type="molecule type" value="Genomic_DNA"/>
</dbReference>
<proteinExistence type="inferred from homology"/>
<feature type="region of interest" description="Disordered" evidence="2">
    <location>
        <begin position="350"/>
        <end position="374"/>
    </location>
</feature>
<comment type="similarity">
    <text evidence="1">Belongs to the DNAI7 family.</text>
</comment>
<evidence type="ECO:0000256" key="2">
    <source>
        <dbReference type="SAM" id="MobiDB-lite"/>
    </source>
</evidence>
<evidence type="ECO:0000313" key="5">
    <source>
        <dbReference type="EMBL" id="EDW79311.1"/>
    </source>
</evidence>
<feature type="region of interest" description="Disordered" evidence="2">
    <location>
        <begin position="548"/>
        <end position="569"/>
    </location>
</feature>
<dbReference type="eggNOG" id="ENOG502T81V">
    <property type="taxonomic scope" value="Eukaryota"/>
</dbReference>
<accession>B4N3V6</accession>
<dbReference type="InterPro" id="IPR031826">
    <property type="entry name" value="IC97/Casc1_N"/>
</dbReference>
<protein>
    <submittedName>
        <fullName evidence="5">Uncharacterized protein</fullName>
    </submittedName>
</protein>
<gene>
    <name evidence="5" type="primary">Dwil\GK13457</name>
    <name evidence="5" type="ORF">Dwil_GK13457</name>
</gene>
<dbReference type="GO" id="GO:0008017">
    <property type="term" value="F:microtubule binding"/>
    <property type="evidence" value="ECO:0007669"/>
    <property type="project" value="TreeGrafter"/>
</dbReference>
<dbReference type="PANTHER" id="PTHR20929">
    <property type="entry name" value="LUNG ADENOMA SUSCEPTIBILITY 1-RELATED"/>
    <property type="match status" value="1"/>
</dbReference>
<dbReference type="KEGG" id="dwi:6645649"/>
<name>B4N3V6_DROWI</name>
<dbReference type="PANTHER" id="PTHR20929:SF11">
    <property type="entry name" value="DYNEIN AXONEMAL INTERMEDIATE CHAIN 7"/>
    <property type="match status" value="1"/>
</dbReference>
<sequence>MDNRKSMAAFIAHIEHHLISESEMHEREQKQLQRLQDVSVSCNFMKMALEEFAHLEEKRAKRAHWEHHLRCDGLPRPYLPPEIRTFLFREQHFQNIFDDDTVDWTLSVDERSILTQNPLRTDNTRRALAERKRDPIGERIEAKVRLYLNTLLQIETMLGNQAEMARINLNHQMEIMQTRSDIEQEIENSFDYLTYRVIRMDGLYMDSTDAKIATWTHFCDLFQIDIWSLRDVPIRFDRMEVPAMMADFIASKVRVQMPLSVLNDRLTVRCIHTKFDMLTQNAKSYERVTLQSVSHLNAGILNIEDCLINEWYMQLDIQQELVDRMRSKWDQYEEAMEMISNKMEKAAKEQRRSRDKPVKHINIPKPPKQPPQLLEGMLPDPHKMFLEREESQYVDFLDELYHPKRMNLTSDEINLRQNIMLGGIYSIMFVRRPQHRHFERFNITLHEDGRILYTMTNVVADLEEHEKSLNSTRDSKRSGERRLSNTQLRLNGVEEYSSYHLDEKELPYFYVTFKISPDLCYWSEPKVCQFMSYSQVTHLVDTKKSIIPDMDEQPRRKHKSGHESTRYSGSKDFHHHAFSMIQRRESEPVNVFRPTLMSILRHTKLMEPTECVVPFENFVLSDQLNSLQLQKLEKFILPRILSSFKFPVDFKDEYEELMEKTKPQKGLLNLQDVAIEEIIQNTDMDFEFESQHSPERMFPIFSGIGPVIFPDNVTSTDLSAKNTSYGILNTIDKIKLKYMFNYRNISNQTDFEIKKSILRRKFEEKSNDKSPIRDKMVKKKEMKLKGIKKAISISERVGYGSTNTAKSNRASMYGARSQNSIADLDRPSVYSVSSSRMGLDESQSEEKKNVTQVLHWTTKYILESHFNREEATITLKTDRLGIFGLAFKRYEHFPFKDWYMQPSEENPEEIMLRVDTFHVRVILYISGLGIRGYVTDQSKAYVTKPKKYLEIIEPISDFQELRQRFWEKNINIFAEHDASFYIDNGYFTIKHVAIEDHTYDAMALHCKLIKFFRSNWNRLASRRNILLCMKNAKDNTEYSEVTVRITPDNATFVEVSELCSSDLNVFKLDYKPTWRNIGTFTDLHQIINSMNPHATEVRNRDSMLLHLVKKMLSELHLLSFS</sequence>
<dbReference type="Pfam" id="PF15927">
    <property type="entry name" value="Casc1_N"/>
    <property type="match status" value="1"/>
</dbReference>
<dbReference type="HOGENOM" id="CLU_009577_0_0_1"/>
<reference evidence="5 6" key="1">
    <citation type="journal article" date="2007" name="Nature">
        <title>Evolution of genes and genomes on the Drosophila phylogeny.</title>
        <authorList>
            <consortium name="Drosophila 12 Genomes Consortium"/>
            <person name="Clark A.G."/>
            <person name="Eisen M.B."/>
            <person name="Smith D.R."/>
            <person name="Bergman C.M."/>
            <person name="Oliver B."/>
            <person name="Markow T.A."/>
            <person name="Kaufman T.C."/>
            <person name="Kellis M."/>
            <person name="Gelbart W."/>
            <person name="Iyer V.N."/>
            <person name="Pollard D.A."/>
            <person name="Sackton T.B."/>
            <person name="Larracuente A.M."/>
            <person name="Singh N.D."/>
            <person name="Abad J.P."/>
            <person name="Abt D.N."/>
            <person name="Adryan B."/>
            <person name="Aguade M."/>
            <person name="Akashi H."/>
            <person name="Anderson W.W."/>
            <person name="Aquadro C.F."/>
            <person name="Ardell D.H."/>
            <person name="Arguello R."/>
            <person name="Artieri C.G."/>
            <person name="Barbash D.A."/>
            <person name="Barker D."/>
            <person name="Barsanti P."/>
            <person name="Batterham P."/>
            <person name="Batzoglou S."/>
            <person name="Begun D."/>
            <person name="Bhutkar A."/>
            <person name="Blanco E."/>
            <person name="Bosak S.A."/>
            <person name="Bradley R.K."/>
            <person name="Brand A.D."/>
            <person name="Brent M.R."/>
            <person name="Brooks A.N."/>
            <person name="Brown R.H."/>
            <person name="Butlin R.K."/>
            <person name="Caggese C."/>
            <person name="Calvi B.R."/>
            <person name="Bernardo de Carvalho A."/>
            <person name="Caspi A."/>
            <person name="Castrezana S."/>
            <person name="Celniker S.E."/>
            <person name="Chang J.L."/>
            <person name="Chapple C."/>
            <person name="Chatterji S."/>
            <person name="Chinwalla A."/>
            <person name="Civetta A."/>
            <person name="Clifton S.W."/>
            <person name="Comeron J.M."/>
            <person name="Costello J.C."/>
            <person name="Coyne J.A."/>
            <person name="Daub J."/>
            <person name="David R.G."/>
            <person name="Delcher A.L."/>
            <person name="Delehaunty K."/>
            <person name="Do C.B."/>
            <person name="Ebling H."/>
            <person name="Edwards K."/>
            <person name="Eickbush T."/>
            <person name="Evans J.D."/>
            <person name="Filipski A."/>
            <person name="Findeiss S."/>
            <person name="Freyhult E."/>
            <person name="Fulton L."/>
            <person name="Fulton R."/>
            <person name="Garcia A.C."/>
            <person name="Gardiner A."/>
            <person name="Garfield D.A."/>
            <person name="Garvin B.E."/>
            <person name="Gibson G."/>
            <person name="Gilbert D."/>
            <person name="Gnerre S."/>
            <person name="Godfrey J."/>
            <person name="Good R."/>
            <person name="Gotea V."/>
            <person name="Gravely B."/>
            <person name="Greenberg A.J."/>
            <person name="Griffiths-Jones S."/>
            <person name="Gross S."/>
            <person name="Guigo R."/>
            <person name="Gustafson E.A."/>
            <person name="Haerty W."/>
            <person name="Hahn M.W."/>
            <person name="Halligan D.L."/>
            <person name="Halpern A.L."/>
            <person name="Halter G.M."/>
            <person name="Han M.V."/>
            <person name="Heger A."/>
            <person name="Hillier L."/>
            <person name="Hinrichs A.S."/>
            <person name="Holmes I."/>
            <person name="Hoskins R.A."/>
            <person name="Hubisz M.J."/>
            <person name="Hultmark D."/>
            <person name="Huntley M.A."/>
            <person name="Jaffe D.B."/>
            <person name="Jagadeeshan S."/>
            <person name="Jeck W.R."/>
            <person name="Johnson J."/>
            <person name="Jones C.D."/>
            <person name="Jordan W.C."/>
            <person name="Karpen G.H."/>
            <person name="Kataoka E."/>
            <person name="Keightley P.D."/>
            <person name="Kheradpour P."/>
            <person name="Kirkness E.F."/>
            <person name="Koerich L.B."/>
            <person name="Kristiansen K."/>
            <person name="Kudrna D."/>
            <person name="Kulathinal R.J."/>
            <person name="Kumar S."/>
            <person name="Kwok R."/>
            <person name="Lander E."/>
            <person name="Langley C.H."/>
            <person name="Lapoint R."/>
            <person name="Lazzaro B.P."/>
            <person name="Lee S.J."/>
            <person name="Levesque L."/>
            <person name="Li R."/>
            <person name="Lin C.F."/>
            <person name="Lin M.F."/>
            <person name="Lindblad-Toh K."/>
            <person name="Llopart A."/>
            <person name="Long M."/>
            <person name="Low L."/>
            <person name="Lozovsky E."/>
            <person name="Lu J."/>
            <person name="Luo M."/>
            <person name="Machado C.A."/>
            <person name="Makalowski W."/>
            <person name="Marzo M."/>
            <person name="Matsuda M."/>
            <person name="Matzkin L."/>
            <person name="McAllister B."/>
            <person name="McBride C.S."/>
            <person name="McKernan B."/>
            <person name="McKernan K."/>
            <person name="Mendez-Lago M."/>
            <person name="Minx P."/>
            <person name="Mollenhauer M.U."/>
            <person name="Montooth K."/>
            <person name="Mount S.M."/>
            <person name="Mu X."/>
            <person name="Myers E."/>
            <person name="Negre B."/>
            <person name="Newfeld S."/>
            <person name="Nielsen R."/>
            <person name="Noor M.A."/>
            <person name="O'Grady P."/>
            <person name="Pachter L."/>
            <person name="Papaceit M."/>
            <person name="Parisi M.J."/>
            <person name="Parisi M."/>
            <person name="Parts L."/>
            <person name="Pedersen J.S."/>
            <person name="Pesole G."/>
            <person name="Phillippy A.M."/>
            <person name="Ponting C.P."/>
            <person name="Pop M."/>
            <person name="Porcelli D."/>
            <person name="Powell J.R."/>
            <person name="Prohaska S."/>
            <person name="Pruitt K."/>
            <person name="Puig M."/>
            <person name="Quesneville H."/>
            <person name="Ram K.R."/>
            <person name="Rand D."/>
            <person name="Rasmussen M.D."/>
            <person name="Reed L.K."/>
            <person name="Reenan R."/>
            <person name="Reily A."/>
            <person name="Remington K.A."/>
            <person name="Rieger T.T."/>
            <person name="Ritchie M.G."/>
            <person name="Robin C."/>
            <person name="Rogers Y.H."/>
            <person name="Rohde C."/>
            <person name="Rozas J."/>
            <person name="Rubenfield M.J."/>
            <person name="Ruiz A."/>
            <person name="Russo S."/>
            <person name="Salzberg S.L."/>
            <person name="Sanchez-Gracia A."/>
            <person name="Saranga D.J."/>
            <person name="Sato H."/>
            <person name="Schaeffer S.W."/>
            <person name="Schatz M.C."/>
            <person name="Schlenke T."/>
            <person name="Schwartz R."/>
            <person name="Segarra C."/>
            <person name="Singh R.S."/>
            <person name="Sirot L."/>
            <person name="Sirota M."/>
            <person name="Sisneros N.B."/>
            <person name="Smith C.D."/>
            <person name="Smith T.F."/>
            <person name="Spieth J."/>
            <person name="Stage D.E."/>
            <person name="Stark A."/>
            <person name="Stephan W."/>
            <person name="Strausberg R.L."/>
            <person name="Strempel S."/>
            <person name="Sturgill D."/>
            <person name="Sutton G."/>
            <person name="Sutton G.G."/>
            <person name="Tao W."/>
            <person name="Teichmann S."/>
            <person name="Tobari Y.N."/>
            <person name="Tomimura Y."/>
            <person name="Tsolas J.M."/>
            <person name="Valente V.L."/>
            <person name="Venter E."/>
            <person name="Venter J.C."/>
            <person name="Vicario S."/>
            <person name="Vieira F.G."/>
            <person name="Vilella A.J."/>
            <person name="Villasante A."/>
            <person name="Walenz B."/>
            <person name="Wang J."/>
            <person name="Wasserman M."/>
            <person name="Watts T."/>
            <person name="Wilson D."/>
            <person name="Wilson R.K."/>
            <person name="Wing R.A."/>
            <person name="Wolfner M.F."/>
            <person name="Wong A."/>
            <person name="Wong G.K."/>
            <person name="Wu C.I."/>
            <person name="Wu G."/>
            <person name="Yamamoto D."/>
            <person name="Yang H.P."/>
            <person name="Yang S.P."/>
            <person name="Yorke J.A."/>
            <person name="Yoshida K."/>
            <person name="Zdobnov E."/>
            <person name="Zhang P."/>
            <person name="Zhang Y."/>
            <person name="Zimin A.V."/>
            <person name="Baldwin J."/>
            <person name="Abdouelleil A."/>
            <person name="Abdulkadir J."/>
            <person name="Abebe A."/>
            <person name="Abera B."/>
            <person name="Abreu J."/>
            <person name="Acer S.C."/>
            <person name="Aftuck L."/>
            <person name="Alexander A."/>
            <person name="An P."/>
            <person name="Anderson E."/>
            <person name="Anderson S."/>
            <person name="Arachi H."/>
            <person name="Azer M."/>
            <person name="Bachantsang P."/>
            <person name="Barry A."/>
            <person name="Bayul T."/>
            <person name="Berlin A."/>
            <person name="Bessette D."/>
            <person name="Bloom T."/>
            <person name="Blye J."/>
            <person name="Boguslavskiy L."/>
            <person name="Bonnet C."/>
            <person name="Boukhgalter B."/>
            <person name="Bourzgui I."/>
            <person name="Brown A."/>
            <person name="Cahill P."/>
            <person name="Channer S."/>
            <person name="Cheshatsang Y."/>
            <person name="Chuda L."/>
            <person name="Citroen M."/>
            <person name="Collymore A."/>
            <person name="Cooke P."/>
            <person name="Costello M."/>
            <person name="D'Aco K."/>
            <person name="Daza R."/>
            <person name="De Haan G."/>
            <person name="DeGray S."/>
            <person name="DeMaso C."/>
            <person name="Dhargay N."/>
            <person name="Dooley K."/>
            <person name="Dooley E."/>
            <person name="Doricent M."/>
            <person name="Dorje P."/>
            <person name="Dorjee K."/>
            <person name="Dupes A."/>
            <person name="Elong R."/>
            <person name="Falk J."/>
            <person name="Farina A."/>
            <person name="Faro S."/>
            <person name="Ferguson D."/>
            <person name="Fisher S."/>
            <person name="Foley C.D."/>
            <person name="Franke A."/>
            <person name="Friedrich D."/>
            <person name="Gadbois L."/>
            <person name="Gearin G."/>
            <person name="Gearin C.R."/>
            <person name="Giannoukos G."/>
            <person name="Goode T."/>
            <person name="Graham J."/>
            <person name="Grandbois E."/>
            <person name="Grewal S."/>
            <person name="Gyaltsen K."/>
            <person name="Hafez N."/>
            <person name="Hagos B."/>
            <person name="Hall J."/>
            <person name="Henson C."/>
            <person name="Hollinger A."/>
            <person name="Honan T."/>
            <person name="Huard M.D."/>
            <person name="Hughes L."/>
            <person name="Hurhula B."/>
            <person name="Husby M.E."/>
            <person name="Kamat A."/>
            <person name="Kanga B."/>
            <person name="Kashin S."/>
            <person name="Khazanovich D."/>
            <person name="Kisner P."/>
            <person name="Lance K."/>
            <person name="Lara M."/>
            <person name="Lee W."/>
            <person name="Lennon N."/>
            <person name="Letendre F."/>
            <person name="LeVine R."/>
            <person name="Lipovsky A."/>
            <person name="Liu X."/>
            <person name="Liu J."/>
            <person name="Liu S."/>
            <person name="Lokyitsang T."/>
            <person name="Lokyitsang Y."/>
            <person name="Lubonja R."/>
            <person name="Lui A."/>
            <person name="MacDonald P."/>
            <person name="Magnisalis V."/>
            <person name="Maru K."/>
            <person name="Matthews C."/>
            <person name="McCusker W."/>
            <person name="McDonough S."/>
            <person name="Mehta T."/>
            <person name="Meldrim J."/>
            <person name="Meneus L."/>
            <person name="Mihai O."/>
            <person name="Mihalev A."/>
            <person name="Mihova T."/>
            <person name="Mittelman R."/>
            <person name="Mlenga V."/>
            <person name="Montmayeur A."/>
            <person name="Mulrain L."/>
            <person name="Navidi A."/>
            <person name="Naylor J."/>
            <person name="Negash T."/>
            <person name="Nguyen T."/>
            <person name="Nguyen N."/>
            <person name="Nicol R."/>
            <person name="Norbu C."/>
            <person name="Norbu N."/>
            <person name="Novod N."/>
            <person name="O'Neill B."/>
            <person name="Osman S."/>
            <person name="Markiewicz E."/>
            <person name="Oyono O.L."/>
            <person name="Patti C."/>
            <person name="Phunkhang P."/>
            <person name="Pierre F."/>
            <person name="Priest M."/>
            <person name="Raghuraman S."/>
            <person name="Rege F."/>
            <person name="Reyes R."/>
            <person name="Rise C."/>
            <person name="Rogov P."/>
            <person name="Ross K."/>
            <person name="Ryan E."/>
            <person name="Settipalli S."/>
            <person name="Shea T."/>
            <person name="Sherpa N."/>
            <person name="Shi L."/>
            <person name="Shih D."/>
            <person name="Sparrow T."/>
            <person name="Spaulding J."/>
            <person name="Stalker J."/>
            <person name="Stange-Thomann N."/>
            <person name="Stavropoulos S."/>
            <person name="Stone C."/>
            <person name="Strader C."/>
            <person name="Tesfaye S."/>
            <person name="Thomson T."/>
            <person name="Thoulutsang Y."/>
            <person name="Thoulutsang D."/>
            <person name="Topham K."/>
            <person name="Topping I."/>
            <person name="Tsamla T."/>
            <person name="Vassiliev H."/>
            <person name="Vo A."/>
            <person name="Wangchuk T."/>
            <person name="Wangdi T."/>
            <person name="Weiand M."/>
            <person name="Wilkinson J."/>
            <person name="Wilson A."/>
            <person name="Yadav S."/>
            <person name="Young G."/>
            <person name="Yu Q."/>
            <person name="Zembek L."/>
            <person name="Zhong D."/>
            <person name="Zimmer A."/>
            <person name="Zwirko Z."/>
            <person name="Jaffe D.B."/>
            <person name="Alvarez P."/>
            <person name="Brockman W."/>
            <person name="Butler J."/>
            <person name="Chin C."/>
            <person name="Gnerre S."/>
            <person name="Grabherr M."/>
            <person name="Kleber M."/>
            <person name="Mauceli E."/>
            <person name="MacCallum I."/>
        </authorList>
    </citation>
    <scope>NUCLEOTIDE SEQUENCE [LARGE SCALE GENOMIC DNA]</scope>
    <source>
        <strain evidence="6">Tucson 14030-0811.24</strain>
    </source>
</reference>
<dbReference type="InParanoid" id="B4N3V6"/>
<evidence type="ECO:0000259" key="3">
    <source>
        <dbReference type="Pfam" id="PF12366"/>
    </source>
</evidence>
<dbReference type="Proteomes" id="UP000007798">
    <property type="component" value="Unassembled WGS sequence"/>
</dbReference>
<dbReference type="OMA" id="RMDGVYM"/>
<evidence type="ECO:0000313" key="6">
    <source>
        <dbReference type="Proteomes" id="UP000007798"/>
    </source>
</evidence>
<dbReference type="PhylomeDB" id="B4N3V6"/>
<dbReference type="Pfam" id="PF12366">
    <property type="entry name" value="Casc1_C"/>
    <property type="match status" value="1"/>
</dbReference>
<feature type="domain" description="CASC1 C-terminal" evidence="3">
    <location>
        <begin position="852"/>
        <end position="1073"/>
    </location>
</feature>
<dbReference type="STRING" id="7260.B4N3V6"/>
<keyword evidence="6" id="KW-1185">Reference proteome</keyword>
<dbReference type="InterPro" id="IPR023247">
    <property type="entry name" value="IC97/Dnai7-like"/>
</dbReference>
<feature type="region of interest" description="Disordered" evidence="2">
    <location>
        <begin position="466"/>
        <end position="486"/>
    </location>
</feature>
<dbReference type="InterPro" id="IPR022110">
    <property type="entry name" value="CASC1_C"/>
</dbReference>
<organism evidence="5 6">
    <name type="scientific">Drosophila willistoni</name>
    <name type="common">Fruit fly</name>
    <dbReference type="NCBI Taxonomy" id="7260"/>
    <lineage>
        <taxon>Eukaryota</taxon>
        <taxon>Metazoa</taxon>
        <taxon>Ecdysozoa</taxon>
        <taxon>Arthropoda</taxon>
        <taxon>Hexapoda</taxon>
        <taxon>Insecta</taxon>
        <taxon>Pterygota</taxon>
        <taxon>Neoptera</taxon>
        <taxon>Endopterygota</taxon>
        <taxon>Diptera</taxon>
        <taxon>Brachycera</taxon>
        <taxon>Muscomorpha</taxon>
        <taxon>Ephydroidea</taxon>
        <taxon>Drosophilidae</taxon>
        <taxon>Drosophila</taxon>
        <taxon>Sophophora</taxon>
    </lineage>
</organism>
<dbReference type="AlphaFoldDB" id="B4N3V6"/>